<evidence type="ECO:0000313" key="1">
    <source>
        <dbReference type="EMBL" id="SVB74740.1"/>
    </source>
</evidence>
<dbReference type="EMBL" id="UINC01055639">
    <property type="protein sequence ID" value="SVB74740.1"/>
    <property type="molecule type" value="Genomic_DNA"/>
</dbReference>
<feature type="non-terminal residue" evidence="1">
    <location>
        <position position="1"/>
    </location>
</feature>
<name>A0A382GHV1_9ZZZZ</name>
<dbReference type="AlphaFoldDB" id="A0A382GHV1"/>
<accession>A0A382GHV1</accession>
<organism evidence="1">
    <name type="scientific">marine metagenome</name>
    <dbReference type="NCBI Taxonomy" id="408172"/>
    <lineage>
        <taxon>unclassified sequences</taxon>
        <taxon>metagenomes</taxon>
        <taxon>ecological metagenomes</taxon>
    </lineage>
</organism>
<sequence>VVPDYKKKRRCCTVTISGCVYCVFHGSNTYCFPGRPAYAEHAAEKVWDIVFDLFERKLKK</sequence>
<proteinExistence type="predicted"/>
<reference evidence="1" key="1">
    <citation type="submission" date="2018-05" db="EMBL/GenBank/DDBJ databases">
        <authorList>
            <person name="Lanie J.A."/>
            <person name="Ng W.-L."/>
            <person name="Kazmierczak K.M."/>
            <person name="Andrzejewski T.M."/>
            <person name="Davidsen T.M."/>
            <person name="Wayne K.J."/>
            <person name="Tettelin H."/>
            <person name="Glass J.I."/>
            <person name="Rusch D."/>
            <person name="Podicherti R."/>
            <person name="Tsui H.-C.T."/>
            <person name="Winkler M.E."/>
        </authorList>
    </citation>
    <scope>NUCLEOTIDE SEQUENCE</scope>
</reference>
<protein>
    <submittedName>
        <fullName evidence="1">Uncharacterized protein</fullName>
    </submittedName>
</protein>
<gene>
    <name evidence="1" type="ORF">METZ01_LOCUS227594</name>
</gene>